<sequence>MESYTPPYLFHNLIFSPKLFLKIDNC</sequence>
<name>A0A0A8Z4H2_ARUDO</name>
<reference evidence="1" key="1">
    <citation type="submission" date="2014-09" db="EMBL/GenBank/DDBJ databases">
        <authorList>
            <person name="Magalhaes I.L.F."/>
            <person name="Oliveira U."/>
            <person name="Santos F.R."/>
            <person name="Vidigal T.H.D.A."/>
            <person name="Brescovit A.D."/>
            <person name="Santos A.J."/>
        </authorList>
    </citation>
    <scope>NUCLEOTIDE SEQUENCE</scope>
    <source>
        <tissue evidence="1">Shoot tissue taken approximately 20 cm above the soil surface</tissue>
    </source>
</reference>
<reference evidence="1" key="2">
    <citation type="journal article" date="2015" name="Data Brief">
        <title>Shoot transcriptome of the giant reed, Arundo donax.</title>
        <authorList>
            <person name="Barrero R.A."/>
            <person name="Guerrero F.D."/>
            <person name="Moolhuijzen P."/>
            <person name="Goolsby J.A."/>
            <person name="Tidwell J."/>
            <person name="Bellgard S.E."/>
            <person name="Bellgard M.I."/>
        </authorList>
    </citation>
    <scope>NUCLEOTIDE SEQUENCE</scope>
    <source>
        <tissue evidence="1">Shoot tissue taken approximately 20 cm above the soil surface</tissue>
    </source>
</reference>
<dbReference type="AlphaFoldDB" id="A0A0A8Z4H2"/>
<dbReference type="EMBL" id="GBRH01268143">
    <property type="protein sequence ID" value="JAD29752.1"/>
    <property type="molecule type" value="Transcribed_RNA"/>
</dbReference>
<accession>A0A0A8Z4H2</accession>
<proteinExistence type="predicted"/>
<protein>
    <submittedName>
        <fullName evidence="1">Uncharacterized protein</fullName>
    </submittedName>
</protein>
<evidence type="ECO:0000313" key="1">
    <source>
        <dbReference type="EMBL" id="JAD29752.1"/>
    </source>
</evidence>
<organism evidence="1">
    <name type="scientific">Arundo donax</name>
    <name type="common">Giant reed</name>
    <name type="synonym">Donax arundinaceus</name>
    <dbReference type="NCBI Taxonomy" id="35708"/>
    <lineage>
        <taxon>Eukaryota</taxon>
        <taxon>Viridiplantae</taxon>
        <taxon>Streptophyta</taxon>
        <taxon>Embryophyta</taxon>
        <taxon>Tracheophyta</taxon>
        <taxon>Spermatophyta</taxon>
        <taxon>Magnoliopsida</taxon>
        <taxon>Liliopsida</taxon>
        <taxon>Poales</taxon>
        <taxon>Poaceae</taxon>
        <taxon>PACMAD clade</taxon>
        <taxon>Arundinoideae</taxon>
        <taxon>Arundineae</taxon>
        <taxon>Arundo</taxon>
    </lineage>
</organism>